<evidence type="ECO:0000256" key="4">
    <source>
        <dbReference type="ARBA" id="ARBA00013198"/>
    </source>
</evidence>
<dbReference type="Proteomes" id="UP001165080">
    <property type="component" value="Unassembled WGS sequence"/>
</dbReference>
<evidence type="ECO:0000313" key="8">
    <source>
        <dbReference type="Proteomes" id="UP001165080"/>
    </source>
</evidence>
<dbReference type="InterPro" id="IPR039104">
    <property type="entry name" value="6PGL"/>
</dbReference>
<dbReference type="Gene3D" id="3.40.50.1360">
    <property type="match status" value="1"/>
</dbReference>
<dbReference type="NCBIfam" id="TIGR01198">
    <property type="entry name" value="pgl"/>
    <property type="match status" value="1"/>
</dbReference>
<evidence type="ECO:0000256" key="3">
    <source>
        <dbReference type="ARBA" id="ARBA00010662"/>
    </source>
</evidence>
<dbReference type="FunFam" id="3.40.50.1360:FF:000005">
    <property type="entry name" value="6-phosphogluconolactonase"/>
    <property type="match status" value="1"/>
</dbReference>
<dbReference type="OrthoDB" id="432544at2759"/>
<organism evidence="7 8">
    <name type="scientific">Pleodorina starrii</name>
    <dbReference type="NCBI Taxonomy" id="330485"/>
    <lineage>
        <taxon>Eukaryota</taxon>
        <taxon>Viridiplantae</taxon>
        <taxon>Chlorophyta</taxon>
        <taxon>core chlorophytes</taxon>
        <taxon>Chlorophyceae</taxon>
        <taxon>CS clade</taxon>
        <taxon>Chlamydomonadales</taxon>
        <taxon>Volvocaceae</taxon>
        <taxon>Pleodorina</taxon>
    </lineage>
</organism>
<reference evidence="7 8" key="1">
    <citation type="journal article" date="2023" name="Commun. Biol.">
        <title>Reorganization of the ancestral sex-determining regions during the evolution of trioecy in Pleodorina starrii.</title>
        <authorList>
            <person name="Takahashi K."/>
            <person name="Suzuki S."/>
            <person name="Kawai-Toyooka H."/>
            <person name="Yamamoto K."/>
            <person name="Hamaji T."/>
            <person name="Ootsuki R."/>
            <person name="Yamaguchi H."/>
            <person name="Kawachi M."/>
            <person name="Higashiyama T."/>
            <person name="Nozaki H."/>
        </authorList>
    </citation>
    <scope>NUCLEOTIDE SEQUENCE [LARGE SCALE GENOMIC DNA]</scope>
    <source>
        <strain evidence="7 8">NIES-4479</strain>
    </source>
</reference>
<keyword evidence="5" id="KW-0378">Hydrolase</keyword>
<dbReference type="EMBL" id="BRXU01000028">
    <property type="protein sequence ID" value="GLC59481.1"/>
    <property type="molecule type" value="Genomic_DNA"/>
</dbReference>
<dbReference type="CDD" id="cd01400">
    <property type="entry name" value="6PGL"/>
    <property type="match status" value="1"/>
</dbReference>
<evidence type="ECO:0000256" key="2">
    <source>
        <dbReference type="ARBA" id="ARBA00004961"/>
    </source>
</evidence>
<dbReference type="InterPro" id="IPR006148">
    <property type="entry name" value="Glc/Gal-6P_isomerase"/>
</dbReference>
<gene>
    <name evidence="7" type="primary">PLEST005398</name>
    <name evidence="7" type="ORF">PLESTB_001492000</name>
</gene>
<dbReference type="GO" id="GO:0017057">
    <property type="term" value="F:6-phosphogluconolactonase activity"/>
    <property type="evidence" value="ECO:0007669"/>
    <property type="project" value="UniProtKB-EC"/>
</dbReference>
<feature type="domain" description="Glucosamine/galactosamine-6-phosphate isomerase" evidence="6">
    <location>
        <begin position="119"/>
        <end position="344"/>
    </location>
</feature>
<evidence type="ECO:0000259" key="6">
    <source>
        <dbReference type="Pfam" id="PF01182"/>
    </source>
</evidence>
<evidence type="ECO:0000256" key="5">
    <source>
        <dbReference type="ARBA" id="ARBA00022801"/>
    </source>
</evidence>
<dbReference type="PANTHER" id="PTHR11054:SF22">
    <property type="entry name" value="6-PHOSPHOGLUCONOLACTONASE 3, CHLOROPLASTIC"/>
    <property type="match status" value="1"/>
</dbReference>
<name>A0A9W6BXS2_9CHLO</name>
<comment type="pathway">
    <text evidence="2">Carbohydrate degradation; pentose phosphate pathway; D-ribulose 5-phosphate from D-glucose 6-phosphate (oxidative stage): step 2/3.</text>
</comment>
<dbReference type="PANTHER" id="PTHR11054">
    <property type="entry name" value="6-PHOSPHOGLUCONOLACTONASE"/>
    <property type="match status" value="1"/>
</dbReference>
<dbReference type="GO" id="GO:0006098">
    <property type="term" value="P:pentose-phosphate shunt"/>
    <property type="evidence" value="ECO:0007669"/>
    <property type="project" value="InterPro"/>
</dbReference>
<comment type="catalytic activity">
    <reaction evidence="1">
        <text>6-phospho-D-glucono-1,5-lactone + H2O = 6-phospho-D-gluconate + H(+)</text>
        <dbReference type="Rhea" id="RHEA:12556"/>
        <dbReference type="ChEBI" id="CHEBI:15377"/>
        <dbReference type="ChEBI" id="CHEBI:15378"/>
        <dbReference type="ChEBI" id="CHEBI:57955"/>
        <dbReference type="ChEBI" id="CHEBI:58759"/>
        <dbReference type="EC" id="3.1.1.31"/>
    </reaction>
</comment>
<evidence type="ECO:0000256" key="1">
    <source>
        <dbReference type="ARBA" id="ARBA00000832"/>
    </source>
</evidence>
<dbReference type="AlphaFoldDB" id="A0A9W6BXS2"/>
<proteinExistence type="inferred from homology"/>
<protein>
    <recommendedName>
        <fullName evidence="4">6-phosphogluconolactonase</fullName>
        <ecNumber evidence="4">3.1.1.31</ecNumber>
    </recommendedName>
</protein>
<dbReference type="EC" id="3.1.1.31" evidence="4"/>
<keyword evidence="8" id="KW-1185">Reference proteome</keyword>
<dbReference type="GO" id="GO:0005975">
    <property type="term" value="P:carbohydrate metabolic process"/>
    <property type="evidence" value="ECO:0007669"/>
    <property type="project" value="InterPro"/>
</dbReference>
<comment type="caution">
    <text evidence="7">The sequence shown here is derived from an EMBL/GenBank/DDBJ whole genome shotgun (WGS) entry which is preliminary data.</text>
</comment>
<dbReference type="Pfam" id="PF01182">
    <property type="entry name" value="Glucosamine_iso"/>
    <property type="match status" value="1"/>
</dbReference>
<dbReference type="InterPro" id="IPR037171">
    <property type="entry name" value="NagB/RpiA_transferase-like"/>
</dbReference>
<dbReference type="InterPro" id="IPR005900">
    <property type="entry name" value="6-phosphogluconolactonase_DevB"/>
</dbReference>
<dbReference type="SUPFAM" id="SSF100950">
    <property type="entry name" value="NagB/RpiA/CoA transferase-like"/>
    <property type="match status" value="1"/>
</dbReference>
<evidence type="ECO:0000313" key="7">
    <source>
        <dbReference type="EMBL" id="GLC59481.1"/>
    </source>
</evidence>
<sequence length="370" mass="39153">MLVHTRLGQQPCLSGRSNTAYRVIRCQAAPTAPSPIPEKSSLESRTKEGADNGKAFIHLIPNNGRWENGIPPVMGAHLMASGTISPISVSKGAGVDVTPHQFQYHDTETEASVMLYVTPEKAQAGLVKLVVEAAEAAVKAKGAFTLVLSGGSLPALLGPLATAKGIDWSKTHIFFVDERNVPHSSPDSTYKAAQEALLSKVPIPPAQVYAIAEGLPVEQAAVQYEGRLVSIPAAALPRTAEGGFPVFDLILLGVGPDGHVASLFPNRPETSASKGWILPVKNSPKPPPERITMTMPVINAAKEVAIVALGAGKCEIVQRVLEVQALPGALPAQLVRPRGGKLKWLLDVASAEGLDTAHWNEGKRFPRSAF</sequence>
<comment type="similarity">
    <text evidence="3">Belongs to the glucosamine/galactosamine-6-phosphate isomerase family. 6-phosphogluconolactonase subfamily.</text>
</comment>
<accession>A0A9W6BXS2</accession>